<keyword evidence="4" id="KW-0812">Transmembrane</keyword>
<comment type="similarity">
    <text evidence="1">Belongs to the UPF0677 family.</text>
</comment>
<accession>A0A9P1C855</accession>
<evidence type="ECO:0000313" key="8">
    <source>
        <dbReference type="Proteomes" id="UP001152797"/>
    </source>
</evidence>
<dbReference type="OrthoDB" id="203237at2759"/>
<dbReference type="PANTHER" id="PTHR43619:SF2">
    <property type="entry name" value="S-ADENOSYL-L-METHIONINE-DEPENDENT METHYLTRANSFERASES SUPERFAMILY PROTEIN"/>
    <property type="match status" value="1"/>
</dbReference>
<dbReference type="Proteomes" id="UP001152797">
    <property type="component" value="Unassembled WGS sequence"/>
</dbReference>
<dbReference type="InterPro" id="IPR011610">
    <property type="entry name" value="SAM_mthyl_Trfase_ML2640-like"/>
</dbReference>
<evidence type="ECO:0000313" key="5">
    <source>
        <dbReference type="EMBL" id="CAI3986397.1"/>
    </source>
</evidence>
<keyword evidence="8" id="KW-1185">Reference proteome</keyword>
<evidence type="ECO:0000256" key="2">
    <source>
        <dbReference type="ARBA" id="ARBA00022603"/>
    </source>
</evidence>
<protein>
    <submittedName>
        <fullName evidence="7">S-adenosyl-L-methionine-dependent methyltransferase</fullName>
    </submittedName>
</protein>
<dbReference type="EMBL" id="CAMXCT010001079">
    <property type="protein sequence ID" value="CAI3986397.1"/>
    <property type="molecule type" value="Genomic_DNA"/>
</dbReference>
<evidence type="ECO:0000313" key="6">
    <source>
        <dbReference type="EMBL" id="CAL1139772.1"/>
    </source>
</evidence>
<dbReference type="EMBL" id="CAMXCT030001079">
    <property type="protein sequence ID" value="CAL4773709.1"/>
    <property type="molecule type" value="Genomic_DNA"/>
</dbReference>
<feature type="transmembrane region" description="Helical" evidence="4">
    <location>
        <begin position="33"/>
        <end position="53"/>
    </location>
</feature>
<dbReference type="GO" id="GO:0008168">
    <property type="term" value="F:methyltransferase activity"/>
    <property type="evidence" value="ECO:0007669"/>
    <property type="project" value="UniProtKB-KW"/>
</dbReference>
<evidence type="ECO:0000256" key="4">
    <source>
        <dbReference type="SAM" id="Phobius"/>
    </source>
</evidence>
<keyword evidence="4" id="KW-1133">Transmembrane helix</keyword>
<dbReference type="InterPro" id="IPR007213">
    <property type="entry name" value="Ppm1/Ppm2/Tcmp"/>
</dbReference>
<proteinExistence type="inferred from homology"/>
<gene>
    <name evidence="5" type="ORF">C1SCF055_LOCUS13754</name>
</gene>
<reference evidence="6" key="2">
    <citation type="submission" date="2024-04" db="EMBL/GenBank/DDBJ databases">
        <authorList>
            <person name="Chen Y."/>
            <person name="Shah S."/>
            <person name="Dougan E. K."/>
            <person name="Thang M."/>
            <person name="Chan C."/>
        </authorList>
    </citation>
    <scope>NUCLEOTIDE SEQUENCE [LARGE SCALE GENOMIC DNA]</scope>
</reference>
<dbReference type="SUPFAM" id="SSF53335">
    <property type="entry name" value="S-adenosyl-L-methionine-dependent methyltransferases"/>
    <property type="match status" value="1"/>
</dbReference>
<evidence type="ECO:0000256" key="1">
    <source>
        <dbReference type="ARBA" id="ARBA00008138"/>
    </source>
</evidence>
<comment type="caution">
    <text evidence="5">The sequence shown here is derived from an EMBL/GenBank/DDBJ whole genome shotgun (WGS) entry which is preliminary data.</text>
</comment>
<dbReference type="InterPro" id="IPR029063">
    <property type="entry name" value="SAM-dependent_MTases_sf"/>
</dbReference>
<dbReference type="AlphaFoldDB" id="A0A9P1C855"/>
<evidence type="ECO:0000313" key="7">
    <source>
        <dbReference type="EMBL" id="CAL4773709.1"/>
    </source>
</evidence>
<keyword evidence="4" id="KW-0472">Membrane</keyword>
<dbReference type="EMBL" id="CAMXCT020001079">
    <property type="protein sequence ID" value="CAL1139772.1"/>
    <property type="molecule type" value="Genomic_DNA"/>
</dbReference>
<dbReference type="Gene3D" id="3.40.50.150">
    <property type="entry name" value="Vaccinia Virus protein VP39"/>
    <property type="match status" value="1"/>
</dbReference>
<dbReference type="GO" id="GO:0032259">
    <property type="term" value="P:methylation"/>
    <property type="evidence" value="ECO:0007669"/>
    <property type="project" value="UniProtKB-KW"/>
</dbReference>
<keyword evidence="3" id="KW-0808">Transferase</keyword>
<organism evidence="5">
    <name type="scientific">Cladocopium goreaui</name>
    <dbReference type="NCBI Taxonomy" id="2562237"/>
    <lineage>
        <taxon>Eukaryota</taxon>
        <taxon>Sar</taxon>
        <taxon>Alveolata</taxon>
        <taxon>Dinophyceae</taxon>
        <taxon>Suessiales</taxon>
        <taxon>Symbiodiniaceae</taxon>
        <taxon>Cladocopium</taxon>
    </lineage>
</organism>
<dbReference type="PANTHER" id="PTHR43619">
    <property type="entry name" value="S-ADENOSYL-L-METHIONINE-DEPENDENT METHYLTRANSFERASE YKTD-RELATED"/>
    <property type="match status" value="1"/>
</dbReference>
<reference evidence="5" key="1">
    <citation type="submission" date="2022-10" db="EMBL/GenBank/DDBJ databases">
        <authorList>
            <person name="Chen Y."/>
            <person name="Dougan E. K."/>
            <person name="Chan C."/>
            <person name="Rhodes N."/>
            <person name="Thang M."/>
        </authorList>
    </citation>
    <scope>NUCLEOTIDE SEQUENCE</scope>
</reference>
<name>A0A9P1C855_9DINO</name>
<evidence type="ECO:0000256" key="3">
    <source>
        <dbReference type="ARBA" id="ARBA00022679"/>
    </source>
</evidence>
<dbReference type="NCBIfam" id="TIGR00027">
    <property type="entry name" value="mthyl_TIGR00027"/>
    <property type="match status" value="1"/>
</dbReference>
<keyword evidence="2 7" id="KW-0489">Methyltransferase</keyword>
<dbReference type="Pfam" id="PF04072">
    <property type="entry name" value="LCM"/>
    <property type="match status" value="1"/>
</dbReference>
<sequence length="289" mass="31845">MSDSTAAGVAKARHIESLAPEATRIIDDPYAQYFYFGASLVNLVGHGAGLWLFDMLMPGAHEMLIARTRCIDDLVQQEVENGACQVVLLGAGYDMRGARLNLAEKKVKVFEVDQPAVQSRKREKVAAIPNLSNPVHFVPVDFACQRVDEELSKVADYDPKAKTLIILEGVSQYIPGEAMLTTLKAMDGVTGPGTCFFFSYVDERIQREAAQLGDAKTVQKIMSMAASVGEPWINFYAQSEVPGLLEASSKFRLVSDVSADEISKKSFPLERQIPPEKLLVIERYVVARK</sequence>